<evidence type="ECO:0000313" key="2">
    <source>
        <dbReference type="Proteomes" id="UP001476798"/>
    </source>
</evidence>
<accession>A0ABV0PHA7</accession>
<gene>
    <name evidence="1" type="ORF">GOODEAATRI_026183</name>
</gene>
<name>A0ABV0PHA7_9TELE</name>
<dbReference type="EMBL" id="JAHRIO010073165">
    <property type="protein sequence ID" value="MEQ2182814.1"/>
    <property type="molecule type" value="Genomic_DNA"/>
</dbReference>
<dbReference type="Proteomes" id="UP001476798">
    <property type="component" value="Unassembled WGS sequence"/>
</dbReference>
<feature type="non-terminal residue" evidence="1">
    <location>
        <position position="1"/>
    </location>
</feature>
<protein>
    <submittedName>
        <fullName evidence="1">Uncharacterized protein</fullName>
    </submittedName>
</protein>
<reference evidence="1 2" key="1">
    <citation type="submission" date="2021-06" db="EMBL/GenBank/DDBJ databases">
        <authorList>
            <person name="Palmer J.M."/>
        </authorList>
    </citation>
    <scope>NUCLEOTIDE SEQUENCE [LARGE SCALE GENOMIC DNA]</scope>
    <source>
        <strain evidence="1 2">GA_2019</strain>
        <tissue evidence="1">Muscle</tissue>
    </source>
</reference>
<organism evidence="1 2">
    <name type="scientific">Goodea atripinnis</name>
    <dbReference type="NCBI Taxonomy" id="208336"/>
    <lineage>
        <taxon>Eukaryota</taxon>
        <taxon>Metazoa</taxon>
        <taxon>Chordata</taxon>
        <taxon>Craniata</taxon>
        <taxon>Vertebrata</taxon>
        <taxon>Euteleostomi</taxon>
        <taxon>Actinopterygii</taxon>
        <taxon>Neopterygii</taxon>
        <taxon>Teleostei</taxon>
        <taxon>Neoteleostei</taxon>
        <taxon>Acanthomorphata</taxon>
        <taxon>Ovalentaria</taxon>
        <taxon>Atherinomorphae</taxon>
        <taxon>Cyprinodontiformes</taxon>
        <taxon>Goodeidae</taxon>
        <taxon>Goodea</taxon>
    </lineage>
</organism>
<proteinExistence type="predicted"/>
<evidence type="ECO:0000313" key="1">
    <source>
        <dbReference type="EMBL" id="MEQ2182814.1"/>
    </source>
</evidence>
<keyword evidence="2" id="KW-1185">Reference proteome</keyword>
<comment type="caution">
    <text evidence="1">The sequence shown here is derived from an EMBL/GenBank/DDBJ whole genome shotgun (WGS) entry which is preliminary data.</text>
</comment>
<sequence>RTAAESQQDKARADGVLLVLRRCWFGPGSSVQPSIHPELVSMVMGFSAASAAPSFRNGCVCVCRVGVSVRTDRAVNPHYRGLLGQSAQFHRLREG</sequence>